<dbReference type="RefSeq" id="WP_267537966.1">
    <property type="nucleotide sequence ID" value="NZ_JAPNKA010000001.1"/>
</dbReference>
<keyword evidence="4" id="KW-1185">Reference proteome</keyword>
<sequence length="600" mass="66938">MSRLLNSFTYKARSDDSWETAKFELGEALTVLKGPNGSGKTPLIKGLIFGLGYPVELPPDVRANFVSTELALNHGGTTYLITREIDDDFRIRVSEKGASTSTEFRNERDYSLWLLNALSMPAVQLTDKGGNATIPYISVLAPGFYVDQDLGWRSLYAPQRNKVFIKDQEQEVLRVLLGAPPKNPYRNTEEFNDAKREFELIEGQVALRGRLLEKQRKDKGNDEVANLEAKKARLSTELAAYNTGIESIQSSLGRFDLAITEQTEVCNKLQSEISALEGRQRRLAAASSEIASETQLVWLNSIAADAFRTFCGQGNCGLFKNSEESFGRRLLYLKDQIKDIENASSSITKTISLRREAHSTETTKLKNLFSEKEKASQSSGSKNILDSIESITKSLTDISLRLEALKAIESEELTFERLLEQREQLRLRVENSRPTRRSSSGSTSDIRSKLRDNLINWLSILQTPNLTGPAIIDEDFRLFFGEHRFTESSFQGGSTRTRIVLAFHAAVLQTSLQAGGNHPGLLIFDAPKQHELNEQHLAAYLKALRGLSAQGKRPAQIVFSVSDLTLAFGEQDASWQPDYGSTAEPRFFGRTGTKRVPPAK</sequence>
<dbReference type="SUPFAM" id="SSF52540">
    <property type="entry name" value="P-loop containing nucleoside triphosphate hydrolases"/>
    <property type="match status" value="1"/>
</dbReference>
<name>A0ABT4AC28_9BACT</name>
<organism evidence="3 4">
    <name type="scientific">Archangium lansingense</name>
    <dbReference type="NCBI Taxonomy" id="2995310"/>
    <lineage>
        <taxon>Bacteria</taxon>
        <taxon>Pseudomonadati</taxon>
        <taxon>Myxococcota</taxon>
        <taxon>Myxococcia</taxon>
        <taxon>Myxococcales</taxon>
        <taxon>Cystobacterineae</taxon>
        <taxon>Archangiaceae</taxon>
        <taxon>Archangium</taxon>
    </lineage>
</organism>
<dbReference type="InterPro" id="IPR027417">
    <property type="entry name" value="P-loop_NTPase"/>
</dbReference>
<evidence type="ECO:0000256" key="2">
    <source>
        <dbReference type="SAM" id="MobiDB-lite"/>
    </source>
</evidence>
<comment type="caution">
    <text evidence="3">The sequence shown here is derived from an EMBL/GenBank/DDBJ whole genome shotgun (WGS) entry which is preliminary data.</text>
</comment>
<accession>A0ABT4AC28</accession>
<gene>
    <name evidence="3" type="ORF">OV287_32710</name>
</gene>
<keyword evidence="1" id="KW-0175">Coiled coil</keyword>
<protein>
    <submittedName>
        <fullName evidence="3">AAA family ATPase</fullName>
    </submittedName>
</protein>
<feature type="coiled-coil region" evidence="1">
    <location>
        <begin position="217"/>
        <end position="286"/>
    </location>
</feature>
<proteinExistence type="predicted"/>
<dbReference type="Gene3D" id="3.40.50.300">
    <property type="entry name" value="P-loop containing nucleotide triphosphate hydrolases"/>
    <property type="match status" value="1"/>
</dbReference>
<evidence type="ECO:0000313" key="3">
    <source>
        <dbReference type="EMBL" id="MCY1079233.1"/>
    </source>
</evidence>
<reference evidence="3 4" key="1">
    <citation type="submission" date="2022-11" db="EMBL/GenBank/DDBJ databases">
        <title>Minimal conservation of predation-associated metabolite biosynthetic gene clusters underscores biosynthetic potential of Myxococcota including descriptions for ten novel species: Archangium lansinium sp. nov., Myxococcus landrumus sp. nov., Nannocystis bai.</title>
        <authorList>
            <person name="Ahearne A."/>
            <person name="Stevens C."/>
            <person name="Phillips K."/>
        </authorList>
    </citation>
    <scope>NUCLEOTIDE SEQUENCE [LARGE SCALE GENOMIC DNA]</scope>
    <source>
        <strain evidence="3 4">MIWBW</strain>
    </source>
</reference>
<evidence type="ECO:0000313" key="4">
    <source>
        <dbReference type="Proteomes" id="UP001207654"/>
    </source>
</evidence>
<feature type="region of interest" description="Disordered" evidence="2">
    <location>
        <begin position="574"/>
        <end position="600"/>
    </location>
</feature>
<dbReference type="Proteomes" id="UP001207654">
    <property type="component" value="Unassembled WGS sequence"/>
</dbReference>
<dbReference type="EMBL" id="JAPNKA010000001">
    <property type="protein sequence ID" value="MCY1079233.1"/>
    <property type="molecule type" value="Genomic_DNA"/>
</dbReference>
<evidence type="ECO:0000256" key="1">
    <source>
        <dbReference type="SAM" id="Coils"/>
    </source>
</evidence>